<organism evidence="2">
    <name type="scientific">uncultured Propionibacteriaceae bacterium</name>
    <dbReference type="NCBI Taxonomy" id="257457"/>
    <lineage>
        <taxon>Bacteria</taxon>
        <taxon>Bacillati</taxon>
        <taxon>Actinomycetota</taxon>
        <taxon>Actinomycetes</taxon>
        <taxon>Propionibacteriales</taxon>
        <taxon>Propionibacteriaceae</taxon>
        <taxon>environmental samples</taxon>
    </lineage>
</organism>
<protein>
    <submittedName>
        <fullName evidence="2">Uncharacterized protein</fullName>
    </submittedName>
</protein>
<gene>
    <name evidence="2" type="ORF">AVDCRST_MAG75-142</name>
</gene>
<proteinExistence type="predicted"/>
<sequence>MRTTGFQPAGKGSDLAVSLPAVEGAGAVGRAGGGRVFVLAGSDTVGSDTVGSDTVGSDTVGSDTVGSDTVGSDSVGCGAAGSDVVRRGAVGFGDSRPGAGSRLATELGRLGVMLVDVVAAVGT</sequence>
<evidence type="ECO:0000256" key="1">
    <source>
        <dbReference type="SAM" id="MobiDB-lite"/>
    </source>
</evidence>
<name>A0A6J4MZB4_9ACTN</name>
<evidence type="ECO:0000313" key="2">
    <source>
        <dbReference type="EMBL" id="CAA9371801.1"/>
    </source>
</evidence>
<reference evidence="2" key="1">
    <citation type="submission" date="2020-02" db="EMBL/GenBank/DDBJ databases">
        <authorList>
            <person name="Meier V. D."/>
        </authorList>
    </citation>
    <scope>NUCLEOTIDE SEQUENCE</scope>
    <source>
        <strain evidence="2">AVDCRST_MAG75</strain>
    </source>
</reference>
<dbReference type="AlphaFoldDB" id="A0A6J4MZB4"/>
<feature type="region of interest" description="Disordered" evidence="1">
    <location>
        <begin position="49"/>
        <end position="71"/>
    </location>
</feature>
<dbReference type="EMBL" id="CADCUO010000007">
    <property type="protein sequence ID" value="CAA9371801.1"/>
    <property type="molecule type" value="Genomic_DNA"/>
</dbReference>
<accession>A0A6J4MZB4</accession>